<dbReference type="Gene3D" id="3.30.40.10">
    <property type="entry name" value="Zinc/RING finger domain, C3HC4 (zinc finger)"/>
    <property type="match status" value="1"/>
</dbReference>
<name>A0ABD3V3Z3_SINWO</name>
<dbReference type="PROSITE" id="PS00518">
    <property type="entry name" value="ZF_RING_1"/>
    <property type="match status" value="1"/>
</dbReference>
<evidence type="ECO:0000256" key="1">
    <source>
        <dbReference type="ARBA" id="ARBA00022723"/>
    </source>
</evidence>
<dbReference type="EMBL" id="JBJQND010000014">
    <property type="protein sequence ID" value="KAL3855247.1"/>
    <property type="molecule type" value="Genomic_DNA"/>
</dbReference>
<evidence type="ECO:0000256" key="3">
    <source>
        <dbReference type="ARBA" id="ARBA00022833"/>
    </source>
</evidence>
<dbReference type="SUPFAM" id="SSF57845">
    <property type="entry name" value="B-box zinc-binding domain"/>
    <property type="match status" value="1"/>
</dbReference>
<gene>
    <name evidence="8" type="ORF">ACJMK2_014463</name>
</gene>
<accession>A0ABD3V3Z3</accession>
<dbReference type="Gene3D" id="3.30.160.60">
    <property type="entry name" value="Classic Zinc Finger"/>
    <property type="match status" value="1"/>
</dbReference>
<dbReference type="Proteomes" id="UP001634394">
    <property type="component" value="Unassembled WGS sequence"/>
</dbReference>
<dbReference type="SUPFAM" id="SSF57850">
    <property type="entry name" value="RING/U-box"/>
    <property type="match status" value="1"/>
</dbReference>
<comment type="caution">
    <text evidence="8">The sequence shown here is derived from an EMBL/GenBank/DDBJ whole genome shotgun (WGS) entry which is preliminary data.</text>
</comment>
<evidence type="ECO:0000256" key="5">
    <source>
        <dbReference type="SAM" id="Coils"/>
    </source>
</evidence>
<dbReference type="PROSITE" id="PS50089">
    <property type="entry name" value="ZF_RING_2"/>
    <property type="match status" value="1"/>
</dbReference>
<evidence type="ECO:0000259" key="6">
    <source>
        <dbReference type="PROSITE" id="PS50089"/>
    </source>
</evidence>
<reference evidence="8 9" key="1">
    <citation type="submission" date="2024-11" db="EMBL/GenBank/DDBJ databases">
        <title>Chromosome-level genome assembly of the freshwater bivalve Anodonta woodiana.</title>
        <authorList>
            <person name="Chen X."/>
        </authorList>
    </citation>
    <scope>NUCLEOTIDE SEQUENCE [LARGE SCALE GENOMIC DNA]</scope>
    <source>
        <strain evidence="8">MN2024</strain>
        <tissue evidence="8">Gills</tissue>
    </source>
</reference>
<evidence type="ECO:0000259" key="7">
    <source>
        <dbReference type="PROSITE" id="PS50119"/>
    </source>
</evidence>
<keyword evidence="9" id="KW-1185">Reference proteome</keyword>
<dbReference type="InterPro" id="IPR027370">
    <property type="entry name" value="Znf-RING_euk"/>
</dbReference>
<dbReference type="PANTHER" id="PTHR25462">
    <property type="entry name" value="BONUS, ISOFORM C-RELATED"/>
    <property type="match status" value="1"/>
</dbReference>
<evidence type="ECO:0000313" key="8">
    <source>
        <dbReference type="EMBL" id="KAL3855247.1"/>
    </source>
</evidence>
<feature type="domain" description="B box-type" evidence="7">
    <location>
        <begin position="161"/>
        <end position="194"/>
    </location>
</feature>
<sequence>MSVEHPGDIQQEEEPRCPICLGKFKIPRDLPCLHSFCQSCLEDFISSKAVNGKELKQFECPICRAVVPIPRKGKTSKLWAPLFPINSILQFNGGKENADKSCDCCLSDGVSVTANGFCGVCEEAMCSSCLTFHQKQKATKDHSIITMEELTNNPRNFVRVDKNFRCQEHEEEDIKFYCRDHKIACCGSCCIYHHRNCGQVLDLKKDATSLLLEVKPLRIIEEMNKLETHLLYIRKVNDSNIVSLESQVQEMTNKINEIRKQLNDLLDDLENKVKSEGSQLYEQEVIQKQKENREFQPLLNAVRNSHVTLETFVKHGSDMQVCF</sequence>
<dbReference type="InterPro" id="IPR013083">
    <property type="entry name" value="Znf_RING/FYVE/PHD"/>
</dbReference>
<keyword evidence="5" id="KW-0175">Coiled coil</keyword>
<organism evidence="8 9">
    <name type="scientific">Sinanodonta woodiana</name>
    <name type="common">Chinese pond mussel</name>
    <name type="synonym">Anodonta woodiana</name>
    <dbReference type="NCBI Taxonomy" id="1069815"/>
    <lineage>
        <taxon>Eukaryota</taxon>
        <taxon>Metazoa</taxon>
        <taxon>Spiralia</taxon>
        <taxon>Lophotrochozoa</taxon>
        <taxon>Mollusca</taxon>
        <taxon>Bivalvia</taxon>
        <taxon>Autobranchia</taxon>
        <taxon>Heteroconchia</taxon>
        <taxon>Palaeoheterodonta</taxon>
        <taxon>Unionida</taxon>
        <taxon>Unionoidea</taxon>
        <taxon>Unionidae</taxon>
        <taxon>Unioninae</taxon>
        <taxon>Sinanodonta</taxon>
    </lineage>
</organism>
<dbReference type="PANTHER" id="PTHR25462:SF296">
    <property type="entry name" value="MEIOTIC P26, ISOFORM F"/>
    <property type="match status" value="1"/>
</dbReference>
<evidence type="ECO:0000256" key="2">
    <source>
        <dbReference type="ARBA" id="ARBA00022771"/>
    </source>
</evidence>
<dbReference type="SMART" id="SM00184">
    <property type="entry name" value="RING"/>
    <property type="match status" value="1"/>
</dbReference>
<evidence type="ECO:0000313" key="9">
    <source>
        <dbReference type="Proteomes" id="UP001634394"/>
    </source>
</evidence>
<dbReference type="InterPro" id="IPR047153">
    <property type="entry name" value="TRIM45/56/19-like"/>
</dbReference>
<dbReference type="GO" id="GO:0008270">
    <property type="term" value="F:zinc ion binding"/>
    <property type="evidence" value="ECO:0007669"/>
    <property type="project" value="UniProtKB-KW"/>
</dbReference>
<protein>
    <submittedName>
        <fullName evidence="8">Uncharacterized protein</fullName>
    </submittedName>
</protein>
<dbReference type="InterPro" id="IPR001841">
    <property type="entry name" value="Znf_RING"/>
</dbReference>
<keyword evidence="3" id="KW-0862">Zinc</keyword>
<proteinExistence type="predicted"/>
<keyword evidence="2 4" id="KW-0863">Zinc-finger</keyword>
<keyword evidence="1" id="KW-0479">Metal-binding</keyword>
<feature type="domain" description="RING-type" evidence="6">
    <location>
        <begin position="17"/>
        <end position="64"/>
    </location>
</feature>
<dbReference type="PROSITE" id="PS50119">
    <property type="entry name" value="ZF_BBOX"/>
    <property type="match status" value="1"/>
</dbReference>
<feature type="coiled-coil region" evidence="5">
    <location>
        <begin position="241"/>
        <end position="279"/>
    </location>
</feature>
<dbReference type="AlphaFoldDB" id="A0ABD3V3Z3"/>
<evidence type="ECO:0000256" key="4">
    <source>
        <dbReference type="PROSITE-ProRule" id="PRU00024"/>
    </source>
</evidence>
<dbReference type="InterPro" id="IPR000315">
    <property type="entry name" value="Znf_B-box"/>
</dbReference>
<dbReference type="Pfam" id="PF13445">
    <property type="entry name" value="zf-RING_UBOX"/>
    <property type="match status" value="1"/>
</dbReference>
<dbReference type="InterPro" id="IPR017907">
    <property type="entry name" value="Znf_RING_CS"/>
</dbReference>